<evidence type="ECO:0000313" key="2">
    <source>
        <dbReference type="EMBL" id="KEC55300.1"/>
    </source>
</evidence>
<comment type="caution">
    <text evidence="2">The sequence shown here is derived from an EMBL/GenBank/DDBJ whole genome shotgun (WGS) entry which is preliminary data.</text>
</comment>
<accession>A0A067W5S5</accession>
<dbReference type="EMBL" id="AHPL01000007">
    <property type="protein sequence ID" value="KEC55300.1"/>
    <property type="molecule type" value="Genomic_DNA"/>
</dbReference>
<dbReference type="Proteomes" id="UP000027015">
    <property type="component" value="Unassembled WGS sequence"/>
</dbReference>
<proteinExistence type="predicted"/>
<name>A0A067W5S5_9HYPH</name>
<reference evidence="2 3" key="1">
    <citation type="submission" date="2012-04" db="EMBL/GenBank/DDBJ databases">
        <title>The Genome Sequence of Bartonella koehlerae C-29.</title>
        <authorList>
            <consortium name="The Broad Institute Genome Sequencing Platform"/>
            <consortium name="The Broad Institute Genome Sequencing Center for Infectious Disease"/>
            <person name="Feldgarden M."/>
            <person name="Kirby J."/>
            <person name="Kosoy M."/>
            <person name="Birtles R."/>
            <person name="Probert W.S."/>
            <person name="Chiaraviglio L."/>
            <person name="Walker B."/>
            <person name="Young S.K."/>
            <person name="Zeng Q."/>
            <person name="Gargeya S."/>
            <person name="Fitzgerald M."/>
            <person name="Haas B."/>
            <person name="Abouelleil A."/>
            <person name="Alvarado L."/>
            <person name="Arachchi H.M."/>
            <person name="Berlin A.M."/>
            <person name="Chapman S.B."/>
            <person name="Goldberg J."/>
            <person name="Griggs A."/>
            <person name="Gujja S."/>
            <person name="Hansen M."/>
            <person name="Howarth C."/>
            <person name="Imamovic A."/>
            <person name="Larimer J."/>
            <person name="McCowen C."/>
            <person name="Montmayeur A."/>
            <person name="Murphy C."/>
            <person name="Neiman D."/>
            <person name="Pearson M."/>
            <person name="Priest M."/>
            <person name="Roberts A."/>
            <person name="Saif S."/>
            <person name="Shea T."/>
            <person name="Sisk P."/>
            <person name="Sykes S."/>
            <person name="Wortman J."/>
            <person name="Nusbaum C."/>
            <person name="Birren B."/>
        </authorList>
    </citation>
    <scope>NUCLEOTIDE SEQUENCE [LARGE SCALE GENOMIC DNA]</scope>
    <source>
        <strain evidence="2 3">C-29</strain>
    </source>
</reference>
<keyword evidence="3" id="KW-1185">Reference proteome</keyword>
<protein>
    <submittedName>
        <fullName evidence="2">Uncharacterized protein</fullName>
    </submittedName>
</protein>
<evidence type="ECO:0000256" key="1">
    <source>
        <dbReference type="SAM" id="Coils"/>
    </source>
</evidence>
<gene>
    <name evidence="2" type="ORF">O9A_00580</name>
</gene>
<evidence type="ECO:0000313" key="3">
    <source>
        <dbReference type="Proteomes" id="UP000027015"/>
    </source>
</evidence>
<sequence length="77" mass="9111">MHVLQSNLENRYQGYCLRCIIPIIFGNMDRFKNQKEESRNVREQLDHLKSQVESAKEHIFILYTEKNASLKTKIASI</sequence>
<keyword evidence="1" id="KW-0175">Coiled coil</keyword>
<dbReference type="HOGENOM" id="CLU_2630973_0_0_5"/>
<feature type="coiled-coil region" evidence="1">
    <location>
        <begin position="28"/>
        <end position="58"/>
    </location>
</feature>
<organism evidence="2 3">
    <name type="scientific">Bartonella koehlerae C-29</name>
    <dbReference type="NCBI Taxonomy" id="1134510"/>
    <lineage>
        <taxon>Bacteria</taxon>
        <taxon>Pseudomonadati</taxon>
        <taxon>Pseudomonadota</taxon>
        <taxon>Alphaproteobacteria</taxon>
        <taxon>Hyphomicrobiales</taxon>
        <taxon>Bartonellaceae</taxon>
        <taxon>Bartonella</taxon>
    </lineage>
</organism>
<dbReference type="AlphaFoldDB" id="A0A067W5S5"/>